<dbReference type="PROSITE" id="PS50977">
    <property type="entry name" value="HTH_TETR_2"/>
    <property type="match status" value="1"/>
</dbReference>
<accession>A0A2S6I7B0</accession>
<dbReference type="Pfam" id="PF00440">
    <property type="entry name" value="TetR_N"/>
    <property type="match status" value="1"/>
</dbReference>
<dbReference type="PANTHER" id="PTHR30055">
    <property type="entry name" value="HTH-TYPE TRANSCRIPTIONAL REGULATOR RUTR"/>
    <property type="match status" value="1"/>
</dbReference>
<evidence type="ECO:0000256" key="4">
    <source>
        <dbReference type="PROSITE-ProRule" id="PRU00335"/>
    </source>
</evidence>
<protein>
    <submittedName>
        <fullName evidence="6">TetR family transcriptional regulator</fullName>
    </submittedName>
</protein>
<keyword evidence="7" id="KW-1185">Reference proteome</keyword>
<dbReference type="Gene3D" id="1.10.357.10">
    <property type="entry name" value="Tetracycline Repressor, domain 2"/>
    <property type="match status" value="1"/>
</dbReference>
<evidence type="ECO:0000256" key="1">
    <source>
        <dbReference type="ARBA" id="ARBA00023015"/>
    </source>
</evidence>
<reference evidence="6 7" key="1">
    <citation type="submission" date="2018-02" db="EMBL/GenBank/DDBJ databases">
        <title>Genomic Encyclopedia of Archaeal and Bacterial Type Strains, Phase II (KMG-II): from individual species to whole genera.</title>
        <authorList>
            <person name="Goeker M."/>
        </authorList>
    </citation>
    <scope>NUCLEOTIDE SEQUENCE [LARGE SCALE GENOMIC DNA]</scope>
    <source>
        <strain evidence="6 7">DSM 29526</strain>
    </source>
</reference>
<dbReference type="AlphaFoldDB" id="A0A2S6I7B0"/>
<proteinExistence type="predicted"/>
<gene>
    <name evidence="6" type="ORF">CLV84_0332</name>
</gene>
<dbReference type="InterPro" id="IPR009057">
    <property type="entry name" value="Homeodomain-like_sf"/>
</dbReference>
<dbReference type="EMBL" id="PTJC01000005">
    <property type="protein sequence ID" value="PPK87392.1"/>
    <property type="molecule type" value="Genomic_DNA"/>
</dbReference>
<dbReference type="Proteomes" id="UP000237662">
    <property type="component" value="Unassembled WGS sequence"/>
</dbReference>
<evidence type="ECO:0000256" key="2">
    <source>
        <dbReference type="ARBA" id="ARBA00023125"/>
    </source>
</evidence>
<dbReference type="SUPFAM" id="SSF46689">
    <property type="entry name" value="Homeodomain-like"/>
    <property type="match status" value="1"/>
</dbReference>
<evidence type="ECO:0000259" key="5">
    <source>
        <dbReference type="PROSITE" id="PS50977"/>
    </source>
</evidence>
<keyword evidence="2 4" id="KW-0238">DNA-binding</keyword>
<dbReference type="InterPro" id="IPR001647">
    <property type="entry name" value="HTH_TetR"/>
</dbReference>
<dbReference type="RefSeq" id="WP_104417999.1">
    <property type="nucleotide sequence ID" value="NZ_PTJC01000005.1"/>
</dbReference>
<organism evidence="6 7">
    <name type="scientific">Neolewinella xylanilytica</name>
    <dbReference type="NCBI Taxonomy" id="1514080"/>
    <lineage>
        <taxon>Bacteria</taxon>
        <taxon>Pseudomonadati</taxon>
        <taxon>Bacteroidota</taxon>
        <taxon>Saprospiria</taxon>
        <taxon>Saprospirales</taxon>
        <taxon>Lewinellaceae</taxon>
        <taxon>Neolewinella</taxon>
    </lineage>
</organism>
<keyword evidence="3" id="KW-0804">Transcription</keyword>
<keyword evidence="1" id="KW-0805">Transcription regulation</keyword>
<comment type="caution">
    <text evidence="6">The sequence shown here is derived from an EMBL/GenBank/DDBJ whole genome shotgun (WGS) entry which is preliminary data.</text>
</comment>
<evidence type="ECO:0000313" key="7">
    <source>
        <dbReference type="Proteomes" id="UP000237662"/>
    </source>
</evidence>
<sequence>MSDIPTKQRIIEAAVIVLNDDLSANLEAVAARAGVTRRTLHRYFTGREELIATCATEMNVVCQRAMREAYRASSDPVRQLELMLYAGIDCNHQYAFLTKLHYRTPDLPDAPVAAGVEYENIKDTWYALITLLQSRGLIDRQLTPAWLFFLFGGMIDTTITAYRSGDVAPNEVKRFAWRSFARSIGLTPSGVHS</sequence>
<dbReference type="GO" id="GO:0003700">
    <property type="term" value="F:DNA-binding transcription factor activity"/>
    <property type="evidence" value="ECO:0007669"/>
    <property type="project" value="TreeGrafter"/>
</dbReference>
<dbReference type="GO" id="GO:0000976">
    <property type="term" value="F:transcription cis-regulatory region binding"/>
    <property type="evidence" value="ECO:0007669"/>
    <property type="project" value="TreeGrafter"/>
</dbReference>
<dbReference type="InterPro" id="IPR050109">
    <property type="entry name" value="HTH-type_TetR-like_transc_reg"/>
</dbReference>
<evidence type="ECO:0000313" key="6">
    <source>
        <dbReference type="EMBL" id="PPK87392.1"/>
    </source>
</evidence>
<feature type="domain" description="HTH tetR-type" evidence="5">
    <location>
        <begin position="4"/>
        <end position="62"/>
    </location>
</feature>
<name>A0A2S6I7B0_9BACT</name>
<feature type="DNA-binding region" description="H-T-H motif" evidence="4">
    <location>
        <begin position="25"/>
        <end position="44"/>
    </location>
</feature>
<dbReference type="OrthoDB" id="9795011at2"/>
<dbReference type="PANTHER" id="PTHR30055:SF234">
    <property type="entry name" value="HTH-TYPE TRANSCRIPTIONAL REGULATOR BETI"/>
    <property type="match status" value="1"/>
</dbReference>
<evidence type="ECO:0000256" key="3">
    <source>
        <dbReference type="ARBA" id="ARBA00023163"/>
    </source>
</evidence>